<feature type="non-terminal residue" evidence="2">
    <location>
        <position position="245"/>
    </location>
</feature>
<dbReference type="AlphaFoldDB" id="A0A5J4RD67"/>
<feature type="region of interest" description="Disordered" evidence="1">
    <location>
        <begin position="78"/>
        <end position="98"/>
    </location>
</feature>
<dbReference type="Proteomes" id="UP000324800">
    <property type="component" value="Unassembled WGS sequence"/>
</dbReference>
<evidence type="ECO:0000313" key="3">
    <source>
        <dbReference type="Proteomes" id="UP000324800"/>
    </source>
</evidence>
<evidence type="ECO:0000256" key="1">
    <source>
        <dbReference type="SAM" id="MobiDB-lite"/>
    </source>
</evidence>
<accession>A0A5J4RD67</accession>
<organism evidence="2 3">
    <name type="scientific">Streblomastix strix</name>
    <dbReference type="NCBI Taxonomy" id="222440"/>
    <lineage>
        <taxon>Eukaryota</taxon>
        <taxon>Metamonada</taxon>
        <taxon>Preaxostyla</taxon>
        <taxon>Oxymonadida</taxon>
        <taxon>Streblomastigidae</taxon>
        <taxon>Streblomastix</taxon>
    </lineage>
</organism>
<dbReference type="EMBL" id="SNRW01042761">
    <property type="protein sequence ID" value="KAA6330821.1"/>
    <property type="molecule type" value="Genomic_DNA"/>
</dbReference>
<protein>
    <submittedName>
        <fullName evidence="2">Uncharacterized protein</fullName>
    </submittedName>
</protein>
<evidence type="ECO:0000313" key="2">
    <source>
        <dbReference type="EMBL" id="KAA6330821.1"/>
    </source>
</evidence>
<reference evidence="2 3" key="1">
    <citation type="submission" date="2019-03" db="EMBL/GenBank/DDBJ databases">
        <title>Single cell metagenomics reveals metabolic interactions within the superorganism composed of flagellate Streblomastix strix and complex community of Bacteroidetes bacteria on its surface.</title>
        <authorList>
            <person name="Treitli S.C."/>
            <person name="Kolisko M."/>
            <person name="Husnik F."/>
            <person name="Keeling P."/>
            <person name="Hampl V."/>
        </authorList>
    </citation>
    <scope>NUCLEOTIDE SEQUENCE [LARGE SCALE GENOMIC DNA]</scope>
    <source>
        <strain evidence="2">ST1C</strain>
    </source>
</reference>
<proteinExistence type="predicted"/>
<sequence length="245" mass="28786">MLVAQVIARSDTTNKDGIGITNLLFGIQQLEKARIWIKIFRPLTPAAIWKQKMRPMLNSNENHAFEQNQEARFIRTCNDMPHQNSGPGGQPPPKQEPTGPYMVIPQSTIFLPALNVEQEIQEIPHVLTKETIQDQKHIWILKGFDLIPVGKDDEGQYWLDFGPGVLHATDWRKPKQYGQHLRWMKLKRFGKNTTLIQEWQVQRKSMTQKTTQRHYNQPKQQNKNLEINLEDREMDIYHRMTRDQD</sequence>
<comment type="caution">
    <text evidence="2">The sequence shown here is derived from an EMBL/GenBank/DDBJ whole genome shotgun (WGS) entry which is preliminary data.</text>
</comment>
<name>A0A5J4RD67_9EUKA</name>
<gene>
    <name evidence="2" type="ORF">EZS28_053451</name>
</gene>